<dbReference type="AlphaFoldDB" id="A0A4R2EI08"/>
<gene>
    <name evidence="8" type="ORF">CLV25_107186</name>
</gene>
<evidence type="ECO:0000259" key="7">
    <source>
        <dbReference type="PROSITE" id="PS51379"/>
    </source>
</evidence>
<dbReference type="SUPFAM" id="SSF54862">
    <property type="entry name" value="4Fe-4S ferredoxins"/>
    <property type="match status" value="1"/>
</dbReference>
<keyword evidence="3 6" id="KW-0249">Electron transport</keyword>
<dbReference type="InterPro" id="IPR017900">
    <property type="entry name" value="4Fe4S_Fe_S_CS"/>
</dbReference>
<sequence length="63" mass="6909">MAISKVWVEEDCIACGLCVEICPEVFVLKDISTVIEGVSYSDHEAKIKEAAESCPVSVIKYTE</sequence>
<protein>
    <recommendedName>
        <fullName evidence="6">Ferredoxin</fullName>
    </recommendedName>
</protein>
<comment type="function">
    <text evidence="6">Ferredoxins are iron-sulfur proteins that transfer electrons in a wide variety of metabolic reactions.</text>
</comment>
<dbReference type="InterPro" id="IPR051269">
    <property type="entry name" value="Fe-S_cluster_ET"/>
</dbReference>
<dbReference type="InterPro" id="IPR017896">
    <property type="entry name" value="4Fe4S_Fe-S-bd"/>
</dbReference>
<evidence type="ECO:0000256" key="3">
    <source>
        <dbReference type="ARBA" id="ARBA00022982"/>
    </source>
</evidence>
<keyword evidence="5 6" id="KW-0411">Iron-sulfur</keyword>
<dbReference type="PROSITE" id="PS00198">
    <property type="entry name" value="4FE4S_FER_1"/>
    <property type="match status" value="1"/>
</dbReference>
<dbReference type="GO" id="GO:0051536">
    <property type="term" value="F:iron-sulfur cluster binding"/>
    <property type="evidence" value="ECO:0007669"/>
    <property type="project" value="UniProtKB-KW"/>
</dbReference>
<dbReference type="PANTHER" id="PTHR36923:SF3">
    <property type="entry name" value="FERREDOXIN"/>
    <property type="match status" value="1"/>
</dbReference>
<comment type="caution">
    <text evidence="8">The sequence shown here is derived from an EMBL/GenBank/DDBJ whole genome shotgun (WGS) entry which is preliminary data.</text>
</comment>
<organism evidence="8 9">
    <name type="scientific">Acetobacteroides hydrogenigenes</name>
    <dbReference type="NCBI Taxonomy" id="979970"/>
    <lineage>
        <taxon>Bacteria</taxon>
        <taxon>Pseudomonadati</taxon>
        <taxon>Bacteroidota</taxon>
        <taxon>Bacteroidia</taxon>
        <taxon>Bacteroidales</taxon>
        <taxon>Rikenellaceae</taxon>
        <taxon>Acetobacteroides</taxon>
    </lineage>
</organism>
<dbReference type="Gene3D" id="3.30.70.20">
    <property type="match status" value="1"/>
</dbReference>
<evidence type="ECO:0000313" key="9">
    <source>
        <dbReference type="Proteomes" id="UP000294830"/>
    </source>
</evidence>
<dbReference type="Pfam" id="PF13370">
    <property type="entry name" value="Fer4_13"/>
    <property type="match status" value="1"/>
</dbReference>
<dbReference type="RefSeq" id="WP_131839356.1">
    <property type="nucleotide sequence ID" value="NZ_SLWB01000007.1"/>
</dbReference>
<evidence type="ECO:0000256" key="5">
    <source>
        <dbReference type="ARBA" id="ARBA00023014"/>
    </source>
</evidence>
<keyword evidence="1 6" id="KW-0813">Transport</keyword>
<dbReference type="EMBL" id="SLWB01000007">
    <property type="protein sequence ID" value="TCN67727.1"/>
    <property type="molecule type" value="Genomic_DNA"/>
</dbReference>
<dbReference type="GO" id="GO:0009055">
    <property type="term" value="F:electron transfer activity"/>
    <property type="evidence" value="ECO:0007669"/>
    <property type="project" value="UniProtKB-UniRule"/>
</dbReference>
<dbReference type="InterPro" id="IPR001080">
    <property type="entry name" value="3Fe4S_ferredoxin"/>
</dbReference>
<name>A0A4R2EI08_9BACT</name>
<evidence type="ECO:0000313" key="8">
    <source>
        <dbReference type="EMBL" id="TCN67727.1"/>
    </source>
</evidence>
<dbReference type="Proteomes" id="UP000294830">
    <property type="component" value="Unassembled WGS sequence"/>
</dbReference>
<evidence type="ECO:0000256" key="2">
    <source>
        <dbReference type="ARBA" id="ARBA00022723"/>
    </source>
</evidence>
<feature type="domain" description="4Fe-4S ferredoxin-type" evidence="7">
    <location>
        <begin position="4"/>
        <end position="31"/>
    </location>
</feature>
<proteinExistence type="predicted"/>
<dbReference type="OrthoDB" id="9803319at2"/>
<keyword evidence="4 6" id="KW-0408">Iron</keyword>
<reference evidence="8 9" key="1">
    <citation type="submission" date="2019-03" db="EMBL/GenBank/DDBJ databases">
        <title>Genomic Encyclopedia of Archaeal and Bacterial Type Strains, Phase II (KMG-II): from individual species to whole genera.</title>
        <authorList>
            <person name="Goeker M."/>
        </authorList>
    </citation>
    <scope>NUCLEOTIDE SEQUENCE [LARGE SCALE GENOMIC DNA]</scope>
    <source>
        <strain evidence="8 9">RL-C</strain>
    </source>
</reference>
<accession>A0A4R2EI08</accession>
<keyword evidence="9" id="KW-1185">Reference proteome</keyword>
<dbReference type="PROSITE" id="PS51379">
    <property type="entry name" value="4FE4S_FER_2"/>
    <property type="match status" value="1"/>
</dbReference>
<evidence type="ECO:0000256" key="6">
    <source>
        <dbReference type="RuleBase" id="RU368020"/>
    </source>
</evidence>
<evidence type="ECO:0000256" key="1">
    <source>
        <dbReference type="ARBA" id="ARBA00022448"/>
    </source>
</evidence>
<dbReference type="GO" id="GO:0005506">
    <property type="term" value="F:iron ion binding"/>
    <property type="evidence" value="ECO:0007669"/>
    <property type="project" value="UniProtKB-UniRule"/>
</dbReference>
<dbReference type="PANTHER" id="PTHR36923">
    <property type="entry name" value="FERREDOXIN"/>
    <property type="match status" value="1"/>
</dbReference>
<evidence type="ECO:0000256" key="4">
    <source>
        <dbReference type="ARBA" id="ARBA00023004"/>
    </source>
</evidence>
<dbReference type="PRINTS" id="PR00352">
    <property type="entry name" value="3FE4SFRDOXIN"/>
</dbReference>
<keyword evidence="2 6" id="KW-0479">Metal-binding</keyword>